<organism evidence="3 4">
    <name type="scientific">Tabrizicola soli</name>
    <dbReference type="NCBI Taxonomy" id="2185115"/>
    <lineage>
        <taxon>Bacteria</taxon>
        <taxon>Pseudomonadati</taxon>
        <taxon>Pseudomonadota</taxon>
        <taxon>Alphaproteobacteria</taxon>
        <taxon>Rhodobacterales</taxon>
        <taxon>Paracoccaceae</taxon>
        <taxon>Tabrizicola</taxon>
    </lineage>
</organism>
<evidence type="ECO:0000259" key="2">
    <source>
        <dbReference type="Pfam" id="PF13478"/>
    </source>
</evidence>
<gene>
    <name evidence="3" type="ORF">ACFOD6_13330</name>
</gene>
<dbReference type="InterPro" id="IPR052698">
    <property type="entry name" value="MoCofactor_Util/Proc"/>
</dbReference>
<evidence type="ECO:0000259" key="1">
    <source>
        <dbReference type="Pfam" id="PF02625"/>
    </source>
</evidence>
<dbReference type="RefSeq" id="WP_197642729.1">
    <property type="nucleotide sequence ID" value="NZ_JAEACP010000006.1"/>
</dbReference>
<dbReference type="Pfam" id="PF13478">
    <property type="entry name" value="XdhC_C"/>
    <property type="match status" value="1"/>
</dbReference>
<dbReference type="Gene3D" id="3.40.50.720">
    <property type="entry name" value="NAD(P)-binding Rossmann-like Domain"/>
    <property type="match status" value="1"/>
</dbReference>
<feature type="domain" description="XdhC- CoxI" evidence="1">
    <location>
        <begin position="37"/>
        <end position="99"/>
    </location>
</feature>
<sequence>MPETTGVESATQRGGTVERIDQATVRASDLPLAQIADPAALALIRRTEGPSYRPPGAAMVFGRDGSVAGHLSSGCIDADIALHAGAVIAGAAPRALRYGRGSPFPDLILPCGGGLDIRILPVTEGAGIAALRAQIASRRPADLWVSTTGTGAAPFPGADLRLRILPDIRFIVFGKGPEAVAFSRMTAGAGYETFLSSPDPETLELAGGGPILPLPFPLRGRPADLPADRHTAVVLFFHDHDHEPAILLGALATEAFYIGAQGSRRTAENRREGLRRMGVDEAGLARLHGPMGLIPSTRDPRMLAVSVLAAVLAEAGAN</sequence>
<accession>A0ABV7DYD0</accession>
<dbReference type="InterPro" id="IPR003777">
    <property type="entry name" value="XdhC_CoxI"/>
</dbReference>
<dbReference type="PANTHER" id="PTHR30388">
    <property type="entry name" value="ALDEHYDE OXIDOREDUCTASE MOLYBDENUM COFACTOR ASSEMBLY PROTEIN"/>
    <property type="match status" value="1"/>
</dbReference>
<evidence type="ECO:0000313" key="3">
    <source>
        <dbReference type="EMBL" id="MFC3087029.1"/>
    </source>
</evidence>
<comment type="caution">
    <text evidence="3">The sequence shown here is derived from an EMBL/GenBank/DDBJ whole genome shotgun (WGS) entry which is preliminary data.</text>
</comment>
<name>A0ABV7DYD0_9RHOB</name>
<dbReference type="EMBL" id="JBHRSM010000023">
    <property type="protein sequence ID" value="MFC3087029.1"/>
    <property type="molecule type" value="Genomic_DNA"/>
</dbReference>
<dbReference type="PANTHER" id="PTHR30388:SF4">
    <property type="entry name" value="MOLYBDENUM COFACTOR INSERTION CHAPERONE PAOD"/>
    <property type="match status" value="1"/>
</dbReference>
<reference evidence="4" key="1">
    <citation type="journal article" date="2019" name="Int. J. Syst. Evol. Microbiol.">
        <title>The Global Catalogue of Microorganisms (GCM) 10K type strain sequencing project: providing services to taxonomists for standard genome sequencing and annotation.</title>
        <authorList>
            <consortium name="The Broad Institute Genomics Platform"/>
            <consortium name="The Broad Institute Genome Sequencing Center for Infectious Disease"/>
            <person name="Wu L."/>
            <person name="Ma J."/>
        </authorList>
    </citation>
    <scope>NUCLEOTIDE SEQUENCE [LARGE SCALE GENOMIC DNA]</scope>
    <source>
        <strain evidence="4">KCTC 62102</strain>
    </source>
</reference>
<dbReference type="Proteomes" id="UP001595445">
    <property type="component" value="Unassembled WGS sequence"/>
</dbReference>
<dbReference type="Pfam" id="PF02625">
    <property type="entry name" value="XdhC_CoxI"/>
    <property type="match status" value="1"/>
</dbReference>
<proteinExistence type="predicted"/>
<protein>
    <submittedName>
        <fullName evidence="3">XdhC family protein</fullName>
    </submittedName>
</protein>
<keyword evidence="4" id="KW-1185">Reference proteome</keyword>
<feature type="domain" description="XdhC Rossmann" evidence="2">
    <location>
        <begin position="171"/>
        <end position="310"/>
    </location>
</feature>
<dbReference type="InterPro" id="IPR027051">
    <property type="entry name" value="XdhC_Rossmann_dom"/>
</dbReference>
<evidence type="ECO:0000313" key="4">
    <source>
        <dbReference type="Proteomes" id="UP001595445"/>
    </source>
</evidence>